<keyword evidence="3" id="KW-0963">Cytoplasm</keyword>
<dbReference type="GO" id="GO:0005524">
    <property type="term" value="F:ATP binding"/>
    <property type="evidence" value="ECO:0007669"/>
    <property type="project" value="UniProtKB-UniRule"/>
</dbReference>
<dbReference type="Gene3D" id="3.30.200.20">
    <property type="entry name" value="Phosphorylase Kinase, domain 1"/>
    <property type="match status" value="1"/>
</dbReference>
<keyword evidence="20" id="KW-1185">Reference proteome</keyword>
<feature type="binding site" evidence="14">
    <location>
        <position position="62"/>
    </location>
    <ligand>
        <name>ATP</name>
        <dbReference type="ChEBI" id="CHEBI:30616"/>
    </ligand>
</feature>
<organism evidence="19 21">
    <name type="scientific">Dracunculus medinensis</name>
    <name type="common">Guinea worm</name>
    <dbReference type="NCBI Taxonomy" id="318479"/>
    <lineage>
        <taxon>Eukaryota</taxon>
        <taxon>Metazoa</taxon>
        <taxon>Ecdysozoa</taxon>
        <taxon>Nematoda</taxon>
        <taxon>Chromadorea</taxon>
        <taxon>Rhabditida</taxon>
        <taxon>Spirurina</taxon>
        <taxon>Dracunculoidea</taxon>
        <taxon>Dracunculidae</taxon>
        <taxon>Dracunculus</taxon>
    </lineage>
</organism>
<comment type="subcellular location">
    <subcellularLocation>
        <location evidence="2">Cytoplasm</location>
        <location evidence="2">Cytoskeleton</location>
        <location evidence="2">Microtubule organizing center</location>
        <location evidence="2">Centrosome</location>
    </subcellularLocation>
    <subcellularLocation>
        <location evidence="1">Nucleus</location>
    </subcellularLocation>
</comment>
<dbReference type="GO" id="GO:0005737">
    <property type="term" value="C:cytoplasm"/>
    <property type="evidence" value="ECO:0007669"/>
    <property type="project" value="TreeGrafter"/>
</dbReference>
<dbReference type="FunFam" id="1.10.510.10:FF:000727">
    <property type="entry name" value="Serine/threonine-protein kinase PLK"/>
    <property type="match status" value="1"/>
</dbReference>
<dbReference type="Pfam" id="PF00069">
    <property type="entry name" value="Pkinase"/>
    <property type="match status" value="1"/>
</dbReference>
<dbReference type="InterPro" id="IPR000719">
    <property type="entry name" value="Prot_kinase_dom"/>
</dbReference>
<evidence type="ECO:0000256" key="13">
    <source>
        <dbReference type="ARBA" id="ARBA00048347"/>
    </source>
</evidence>
<evidence type="ECO:0000256" key="5">
    <source>
        <dbReference type="ARBA" id="ARBA00022679"/>
    </source>
</evidence>
<comment type="similarity">
    <text evidence="15">Belongs to the protein kinase superfamily. Ser/Thr protein kinase family. CDC5/Polo subfamily.</text>
</comment>
<dbReference type="Gene3D" id="1.10.510.10">
    <property type="entry name" value="Transferase(Phosphotransferase) domain 1"/>
    <property type="match status" value="1"/>
</dbReference>
<dbReference type="PANTHER" id="PTHR24345:SF93">
    <property type="entry name" value="SERINE_THREONINE-PROTEIN KINASE PLK1"/>
    <property type="match status" value="1"/>
</dbReference>
<protein>
    <recommendedName>
        <fullName evidence="15">Serine/threonine-protein kinase PLK</fullName>
        <ecNumber evidence="15">2.7.11.21</ecNumber>
    </recommendedName>
    <alternativeName>
        <fullName evidence="15">Polo-like kinase</fullName>
    </alternativeName>
</protein>
<keyword evidence="11" id="KW-0539">Nucleus</keyword>
<dbReference type="CDD" id="cd13118">
    <property type="entry name" value="POLO_box_1"/>
    <property type="match status" value="1"/>
</dbReference>
<evidence type="ECO:0000256" key="11">
    <source>
        <dbReference type="ARBA" id="ARBA00023242"/>
    </source>
</evidence>
<dbReference type="EC" id="2.7.11.21" evidence="15"/>
<evidence type="ECO:0000256" key="4">
    <source>
        <dbReference type="ARBA" id="ARBA00022527"/>
    </source>
</evidence>
<dbReference type="PROSITE" id="PS50078">
    <property type="entry name" value="POLO_BOX"/>
    <property type="match status" value="2"/>
</dbReference>
<dbReference type="AlphaFoldDB" id="A0A0N4UIV5"/>
<keyword evidence="5 15" id="KW-0808">Transferase</keyword>
<dbReference type="GO" id="GO:0007052">
    <property type="term" value="P:mitotic spindle organization"/>
    <property type="evidence" value="ECO:0007669"/>
    <property type="project" value="TreeGrafter"/>
</dbReference>
<evidence type="ECO:0000256" key="3">
    <source>
        <dbReference type="ARBA" id="ARBA00022490"/>
    </source>
</evidence>
<feature type="domain" description="Protein kinase" evidence="16">
    <location>
        <begin position="23"/>
        <end position="275"/>
    </location>
</feature>
<dbReference type="InterPro" id="IPR008271">
    <property type="entry name" value="Ser/Thr_kinase_AS"/>
</dbReference>
<comment type="catalytic activity">
    <reaction evidence="13">
        <text>L-seryl-[protein] + ATP = O-phospho-L-seryl-[protein] + ADP + H(+)</text>
        <dbReference type="Rhea" id="RHEA:17989"/>
        <dbReference type="Rhea" id="RHEA-COMP:9863"/>
        <dbReference type="Rhea" id="RHEA-COMP:11604"/>
        <dbReference type="ChEBI" id="CHEBI:15378"/>
        <dbReference type="ChEBI" id="CHEBI:29999"/>
        <dbReference type="ChEBI" id="CHEBI:30616"/>
        <dbReference type="ChEBI" id="CHEBI:83421"/>
        <dbReference type="ChEBI" id="CHEBI:456216"/>
        <dbReference type="EC" id="2.7.11.21"/>
    </reaction>
</comment>
<keyword evidence="7 14" id="KW-0547">Nucleotide-binding</keyword>
<accession>A0A0N4UIV5</accession>
<dbReference type="EMBL" id="UYYG01000033">
    <property type="protein sequence ID" value="VDN51849.1"/>
    <property type="molecule type" value="Genomic_DNA"/>
</dbReference>
<dbReference type="GO" id="GO:0004674">
    <property type="term" value="F:protein serine/threonine kinase activity"/>
    <property type="evidence" value="ECO:0007669"/>
    <property type="project" value="UniProtKB-KW"/>
</dbReference>
<dbReference type="InterPro" id="IPR000959">
    <property type="entry name" value="POLO_box_dom"/>
</dbReference>
<evidence type="ECO:0000259" key="17">
    <source>
        <dbReference type="PROSITE" id="PS50078"/>
    </source>
</evidence>
<evidence type="ECO:0000313" key="19">
    <source>
        <dbReference type="Proteomes" id="UP000038040"/>
    </source>
</evidence>
<feature type="domain" description="POLO box" evidence="17">
    <location>
        <begin position="515"/>
        <end position="597"/>
    </location>
</feature>
<comment type="catalytic activity">
    <reaction evidence="12 15">
        <text>L-threonyl-[protein] + ATP = O-phospho-L-threonyl-[protein] + ADP + H(+)</text>
        <dbReference type="Rhea" id="RHEA:46608"/>
        <dbReference type="Rhea" id="RHEA-COMP:11060"/>
        <dbReference type="Rhea" id="RHEA-COMP:11605"/>
        <dbReference type="ChEBI" id="CHEBI:15378"/>
        <dbReference type="ChEBI" id="CHEBI:30013"/>
        <dbReference type="ChEBI" id="CHEBI:30616"/>
        <dbReference type="ChEBI" id="CHEBI:61977"/>
        <dbReference type="ChEBI" id="CHEBI:456216"/>
        <dbReference type="EC" id="2.7.11.21"/>
    </reaction>
</comment>
<dbReference type="WBParaSite" id="DME_0000755501-mRNA-1">
    <property type="protein sequence ID" value="DME_0000755501-mRNA-1"/>
    <property type="gene ID" value="DME_0000755501"/>
</dbReference>
<evidence type="ECO:0000256" key="10">
    <source>
        <dbReference type="ARBA" id="ARBA00023212"/>
    </source>
</evidence>
<dbReference type="CDD" id="cd14099">
    <property type="entry name" value="STKc_PLK"/>
    <property type="match status" value="1"/>
</dbReference>
<keyword evidence="6" id="KW-0677">Repeat</keyword>
<dbReference type="SUPFAM" id="SSF82615">
    <property type="entry name" value="Polo-box domain"/>
    <property type="match status" value="2"/>
</dbReference>
<dbReference type="GO" id="GO:0000922">
    <property type="term" value="C:spindle pole"/>
    <property type="evidence" value="ECO:0007669"/>
    <property type="project" value="TreeGrafter"/>
</dbReference>
<dbReference type="InterPro" id="IPR033695">
    <property type="entry name" value="POLO_box_2"/>
</dbReference>
<dbReference type="SMART" id="SM00220">
    <property type="entry name" value="S_TKc"/>
    <property type="match status" value="1"/>
</dbReference>
<dbReference type="Proteomes" id="UP000038040">
    <property type="component" value="Unplaced"/>
</dbReference>
<evidence type="ECO:0000256" key="8">
    <source>
        <dbReference type="ARBA" id="ARBA00022777"/>
    </source>
</evidence>
<dbReference type="Gene3D" id="3.30.1120.30">
    <property type="entry name" value="POLO box domain"/>
    <property type="match status" value="2"/>
</dbReference>
<evidence type="ECO:0000256" key="14">
    <source>
        <dbReference type="PROSITE-ProRule" id="PRU10141"/>
    </source>
</evidence>
<dbReference type="GO" id="GO:0005634">
    <property type="term" value="C:nucleus"/>
    <property type="evidence" value="ECO:0007669"/>
    <property type="project" value="UniProtKB-SubCell"/>
</dbReference>
<evidence type="ECO:0000256" key="6">
    <source>
        <dbReference type="ARBA" id="ARBA00022737"/>
    </source>
</evidence>
<dbReference type="FunFam" id="3.30.1120.30:FF:000003">
    <property type="entry name" value="Serine/threonine-protein kinase PLK"/>
    <property type="match status" value="1"/>
</dbReference>
<dbReference type="Pfam" id="PF00659">
    <property type="entry name" value="POLO_box"/>
    <property type="match status" value="2"/>
</dbReference>
<dbReference type="OrthoDB" id="408964at2759"/>
<evidence type="ECO:0000256" key="2">
    <source>
        <dbReference type="ARBA" id="ARBA00004300"/>
    </source>
</evidence>
<evidence type="ECO:0000256" key="1">
    <source>
        <dbReference type="ARBA" id="ARBA00004123"/>
    </source>
</evidence>
<dbReference type="FunFam" id="3.30.200.20:FF:000091">
    <property type="entry name" value="Serine/threonine-protein kinase PLK"/>
    <property type="match status" value="1"/>
</dbReference>
<keyword evidence="10" id="KW-0206">Cytoskeleton</keyword>
<keyword evidence="4 15" id="KW-0723">Serine/threonine-protein kinase</keyword>
<feature type="domain" description="POLO box" evidence="17">
    <location>
        <begin position="414"/>
        <end position="492"/>
    </location>
</feature>
<evidence type="ECO:0000259" key="16">
    <source>
        <dbReference type="PROSITE" id="PS50011"/>
    </source>
</evidence>
<evidence type="ECO:0000313" key="20">
    <source>
        <dbReference type="Proteomes" id="UP000274756"/>
    </source>
</evidence>
<evidence type="ECO:0000256" key="12">
    <source>
        <dbReference type="ARBA" id="ARBA00047802"/>
    </source>
</evidence>
<keyword evidence="8 15" id="KW-0418">Kinase</keyword>
<dbReference type="InterPro" id="IPR036947">
    <property type="entry name" value="POLO_box_dom_sf"/>
</dbReference>
<dbReference type="GO" id="GO:0000776">
    <property type="term" value="C:kinetochore"/>
    <property type="evidence" value="ECO:0007669"/>
    <property type="project" value="TreeGrafter"/>
</dbReference>
<keyword evidence="9 14" id="KW-0067">ATP-binding</keyword>
<dbReference type="PANTHER" id="PTHR24345">
    <property type="entry name" value="SERINE/THREONINE-PROTEIN KINASE PLK"/>
    <property type="match status" value="1"/>
</dbReference>
<evidence type="ECO:0000313" key="21">
    <source>
        <dbReference type="WBParaSite" id="DME_0000755501-mRNA-1"/>
    </source>
</evidence>
<dbReference type="PROSITE" id="PS50011">
    <property type="entry name" value="PROTEIN_KINASE_DOM"/>
    <property type="match status" value="1"/>
</dbReference>
<reference evidence="18 20" key="2">
    <citation type="submission" date="2018-11" db="EMBL/GenBank/DDBJ databases">
        <authorList>
            <consortium name="Pathogen Informatics"/>
        </authorList>
    </citation>
    <scope>NUCLEOTIDE SEQUENCE [LARGE SCALE GENOMIC DNA]</scope>
</reference>
<dbReference type="Proteomes" id="UP000274756">
    <property type="component" value="Unassembled WGS sequence"/>
</dbReference>
<reference evidence="21" key="1">
    <citation type="submission" date="2017-02" db="UniProtKB">
        <authorList>
            <consortium name="WormBaseParasite"/>
        </authorList>
    </citation>
    <scope>IDENTIFICATION</scope>
</reference>
<proteinExistence type="inferred from homology"/>
<evidence type="ECO:0000256" key="7">
    <source>
        <dbReference type="ARBA" id="ARBA00022741"/>
    </source>
</evidence>
<dbReference type="PROSITE" id="PS00107">
    <property type="entry name" value="PROTEIN_KINASE_ATP"/>
    <property type="match status" value="1"/>
</dbReference>
<dbReference type="CDD" id="cd13117">
    <property type="entry name" value="POLO_box_2"/>
    <property type="match status" value="1"/>
</dbReference>
<dbReference type="InterPro" id="IPR011009">
    <property type="entry name" value="Kinase-like_dom_sf"/>
</dbReference>
<dbReference type="GO" id="GO:0005813">
    <property type="term" value="C:centrosome"/>
    <property type="evidence" value="ECO:0007669"/>
    <property type="project" value="UniProtKB-SubCell"/>
</dbReference>
<gene>
    <name evidence="18" type="ORF">DME_LOCUS1822</name>
</gene>
<sequence length="629" mass="71530">MSDKRPLKDIPNQIKNPRNGCVLLKGKFLGKGGFARCYELIEDATGTIYAGKIISKTLLAKKAQRDKITQEIIIHKSVNHPHIVKLHSYFEDNDNVYILLELCSRRSLMELHKRRKIVTEPEARYFMKQIVEATAYLHNSHIIHRDLKLGNLFLDDNMNVKIGDFGLATQVDFDGERKKTLCGTPNYIAPEMLDKSGHSYEVDIWAIGCILYTLLVGKPPFETSSLKETYQRIKHNQYGIPSCISSHSSSLISRLLSPDPFKRPTITEVAADEFFLKGYTPSRLPTTCLTMAPKLSQQTNQQAFNFKDNADEAMETGDAKSLIKPPRIALSPRQVFSFNFYFSPRQLSSIPEFKTATIKRTYDHHDANCVEIPSDCYLSDLYALLNNIINKRPANRAQIHEADAEDPASLPVFWVCRWVDYSDKYGLGYQLCDNSVGVVYNDNTKMVLSATGGQIQYIERNNIEFFFSMDNYPVELTKKVTLLSYFRSYMDDYLQKAGADVAAMREGDELARLPCLRTWFRTENAIILHLSNGTLQINFFHDHTKVILCPLMAAITYVDGSRSFRVFKLDLLAKMGCSKELFERMRYARTVVGRLISQSGTSCPGSLSTAVSPRIGVRNDIRIYDNNPQ</sequence>
<dbReference type="InterPro" id="IPR017441">
    <property type="entry name" value="Protein_kinase_ATP_BS"/>
</dbReference>
<dbReference type="SUPFAM" id="SSF56112">
    <property type="entry name" value="Protein kinase-like (PK-like)"/>
    <property type="match status" value="1"/>
</dbReference>
<evidence type="ECO:0000256" key="9">
    <source>
        <dbReference type="ARBA" id="ARBA00022840"/>
    </source>
</evidence>
<evidence type="ECO:0000256" key="15">
    <source>
        <dbReference type="RuleBase" id="RU361162"/>
    </source>
</evidence>
<name>A0A0N4UIV5_DRAME</name>
<dbReference type="PROSITE" id="PS00108">
    <property type="entry name" value="PROTEIN_KINASE_ST"/>
    <property type="match status" value="1"/>
</dbReference>
<evidence type="ECO:0000313" key="18">
    <source>
        <dbReference type="EMBL" id="VDN51849.1"/>
    </source>
</evidence>
<dbReference type="STRING" id="318479.A0A0N4UIV5"/>
<dbReference type="InterPro" id="IPR033701">
    <property type="entry name" value="POLO_box_1"/>
</dbReference>